<dbReference type="Pfam" id="PF06035">
    <property type="entry name" value="Peptidase_C93"/>
    <property type="match status" value="1"/>
</dbReference>
<protein>
    <submittedName>
        <fullName evidence="1">Bacterial transglutaminase-like cysteine proteinase BTLCP</fullName>
    </submittedName>
</protein>
<keyword evidence="2" id="KW-1185">Reference proteome</keyword>
<dbReference type="Proteomes" id="UP000320225">
    <property type="component" value="Unassembled WGS sequence"/>
</dbReference>
<accession>A0A554WLA7</accession>
<dbReference type="PANTHER" id="PTHR39327:SF1">
    <property type="entry name" value="BLR5470 PROTEIN"/>
    <property type="match status" value="1"/>
</dbReference>
<sequence length="239" mass="26896">MIGRQPRRAALLAEHMSRPAAASRLAPSWRLLALALVLLLGAALAAADFDRLQRLARERYGSVAEETVQAWRRLVAEQRGRPVEEQLAAVNTFFNRRLLYELDPVVWGQADHWATPLEFIGRGAGDCEDFAIAKYVTLLELGVPDERLRLIYVRARTAGAKTEAHMVLGYYEDPAEEPLILDNLITSVRPASRRPDLTPVFSFNRQGLWVAGQAQSAADPTARLSRWREVLERMRQEGL</sequence>
<evidence type="ECO:0000313" key="2">
    <source>
        <dbReference type="Proteomes" id="UP000320225"/>
    </source>
</evidence>
<comment type="caution">
    <text evidence="1">The sequence shown here is derived from an EMBL/GenBank/DDBJ whole genome shotgun (WGS) entry which is preliminary data.</text>
</comment>
<dbReference type="PANTHER" id="PTHR39327">
    <property type="match status" value="1"/>
</dbReference>
<reference evidence="1 2" key="1">
    <citation type="submission" date="2019-07" db="EMBL/GenBank/DDBJ databases">
        <title>Tepidimonas sediminis YIM 72259 draft genome.</title>
        <authorList>
            <person name="Da Costa M.S."/>
            <person name="Froufe H.J.C."/>
            <person name="Egas C."/>
            <person name="Albuquerque L."/>
        </authorList>
    </citation>
    <scope>NUCLEOTIDE SEQUENCE [LARGE SCALE GENOMIC DNA]</scope>
    <source>
        <strain evidence="1 2">YIM 72259</strain>
    </source>
</reference>
<gene>
    <name evidence="1" type="ORF">Tsedi_01989</name>
</gene>
<dbReference type="AlphaFoldDB" id="A0A554WLA7"/>
<dbReference type="EMBL" id="VJND01000013">
    <property type="protein sequence ID" value="TSE24335.1"/>
    <property type="molecule type" value="Genomic_DNA"/>
</dbReference>
<dbReference type="Gene3D" id="3.10.620.30">
    <property type="match status" value="1"/>
</dbReference>
<name>A0A554WLA7_9BURK</name>
<proteinExistence type="predicted"/>
<evidence type="ECO:0000313" key="1">
    <source>
        <dbReference type="EMBL" id="TSE24335.1"/>
    </source>
</evidence>
<dbReference type="InterPro" id="IPR010319">
    <property type="entry name" value="Transglutaminase-like_Cys_pept"/>
</dbReference>
<organism evidence="1 2">
    <name type="scientific">Tepidimonas sediminis</name>
    <dbReference type="NCBI Taxonomy" id="2588941"/>
    <lineage>
        <taxon>Bacteria</taxon>
        <taxon>Pseudomonadati</taxon>
        <taxon>Pseudomonadota</taxon>
        <taxon>Betaproteobacteria</taxon>
        <taxon>Burkholderiales</taxon>
        <taxon>Tepidimonas</taxon>
    </lineage>
</organism>